<feature type="region of interest" description="Disordered" evidence="1">
    <location>
        <begin position="73"/>
        <end position="111"/>
    </location>
</feature>
<reference evidence="2 3" key="1">
    <citation type="journal article" date="2017" name="Gigascience">
        <title>Genome sequence of the small brown planthopper, Laodelphax striatellus.</title>
        <authorList>
            <person name="Zhu J."/>
            <person name="Jiang F."/>
            <person name="Wang X."/>
            <person name="Yang P."/>
            <person name="Bao Y."/>
            <person name="Zhao W."/>
            <person name="Wang W."/>
            <person name="Lu H."/>
            <person name="Wang Q."/>
            <person name="Cui N."/>
            <person name="Li J."/>
            <person name="Chen X."/>
            <person name="Luo L."/>
            <person name="Yu J."/>
            <person name="Kang L."/>
            <person name="Cui F."/>
        </authorList>
    </citation>
    <scope>NUCLEOTIDE SEQUENCE [LARGE SCALE GENOMIC DNA]</scope>
    <source>
        <strain evidence="2">Lst14</strain>
    </source>
</reference>
<evidence type="ECO:0000313" key="2">
    <source>
        <dbReference type="EMBL" id="RZF43386.1"/>
    </source>
</evidence>
<feature type="compositionally biased region" description="Acidic residues" evidence="1">
    <location>
        <begin position="74"/>
        <end position="87"/>
    </location>
</feature>
<accession>A0A482XCA5</accession>
<dbReference type="EMBL" id="QKKF02012754">
    <property type="protein sequence ID" value="RZF43386.1"/>
    <property type="molecule type" value="Genomic_DNA"/>
</dbReference>
<proteinExistence type="predicted"/>
<organism evidence="2 3">
    <name type="scientific">Laodelphax striatellus</name>
    <name type="common">Small brown planthopper</name>
    <name type="synonym">Delphax striatella</name>
    <dbReference type="NCBI Taxonomy" id="195883"/>
    <lineage>
        <taxon>Eukaryota</taxon>
        <taxon>Metazoa</taxon>
        <taxon>Ecdysozoa</taxon>
        <taxon>Arthropoda</taxon>
        <taxon>Hexapoda</taxon>
        <taxon>Insecta</taxon>
        <taxon>Pterygota</taxon>
        <taxon>Neoptera</taxon>
        <taxon>Paraneoptera</taxon>
        <taxon>Hemiptera</taxon>
        <taxon>Auchenorrhyncha</taxon>
        <taxon>Fulgoroidea</taxon>
        <taxon>Delphacidae</taxon>
        <taxon>Criomorphinae</taxon>
        <taxon>Laodelphax</taxon>
    </lineage>
</organism>
<name>A0A482XCA5_LAOST</name>
<dbReference type="Proteomes" id="UP000291343">
    <property type="component" value="Unassembled WGS sequence"/>
</dbReference>
<protein>
    <submittedName>
        <fullName evidence="2">Uncharacterized protein</fullName>
    </submittedName>
</protein>
<dbReference type="AlphaFoldDB" id="A0A482XCA5"/>
<gene>
    <name evidence="2" type="ORF">LSTR_LSTR001647</name>
</gene>
<evidence type="ECO:0000256" key="1">
    <source>
        <dbReference type="SAM" id="MobiDB-lite"/>
    </source>
</evidence>
<comment type="caution">
    <text evidence="2">The sequence shown here is derived from an EMBL/GenBank/DDBJ whole genome shotgun (WGS) entry which is preliminary data.</text>
</comment>
<sequence length="146" mass="16251">MQEDHLILKQHLDKAVRLDPVEMANLTDEEIFQLLDNSDIEIDFLDDSDADPDWIVEPAERIGAELQSTIVEDGGIEEGGEDVEPDPDPGPSRPMLRNQRQGAGGASVHGWPSMVQLKERRNLKWKNMEFVPDVFTVDDEGGGLGC</sequence>
<dbReference type="InParanoid" id="A0A482XCA5"/>
<evidence type="ECO:0000313" key="3">
    <source>
        <dbReference type="Proteomes" id="UP000291343"/>
    </source>
</evidence>
<keyword evidence="3" id="KW-1185">Reference proteome</keyword>